<organism evidence="4 5">
    <name type="scientific">Etheostoma spectabile</name>
    <name type="common">orangethroat darter</name>
    <dbReference type="NCBI Taxonomy" id="54343"/>
    <lineage>
        <taxon>Eukaryota</taxon>
        <taxon>Metazoa</taxon>
        <taxon>Chordata</taxon>
        <taxon>Craniata</taxon>
        <taxon>Vertebrata</taxon>
        <taxon>Euteleostomi</taxon>
        <taxon>Actinopterygii</taxon>
        <taxon>Neopterygii</taxon>
        <taxon>Teleostei</taxon>
        <taxon>Neoteleostei</taxon>
        <taxon>Acanthomorphata</taxon>
        <taxon>Eupercaria</taxon>
        <taxon>Perciformes</taxon>
        <taxon>Percoidei</taxon>
        <taxon>Percidae</taxon>
        <taxon>Etheostomatinae</taxon>
        <taxon>Etheostoma</taxon>
    </lineage>
</organism>
<dbReference type="InterPro" id="IPR013087">
    <property type="entry name" value="Znf_C2H2_type"/>
</dbReference>
<evidence type="ECO:0000313" key="5">
    <source>
        <dbReference type="Proteomes" id="UP000327493"/>
    </source>
</evidence>
<sequence>MAAPPQPIQAAVLSCGSMSSTPTPPGEENHACEACGKAFRTCTPDHHRLSHSDEKPYSCPSGSASEERPDELPRPLDTRAPWRHPLCPHCAKAFSRPTTLTATSDSALYRETVQCTVSLHLSLYGSQPYGCESQNHETLGSNMRCDDDDDDDDY</sequence>
<dbReference type="PROSITE" id="PS50157">
    <property type="entry name" value="ZINC_FINGER_C2H2_2"/>
    <property type="match status" value="1"/>
</dbReference>
<feature type="region of interest" description="Disordered" evidence="2">
    <location>
        <begin position="46"/>
        <end position="80"/>
    </location>
</feature>
<evidence type="ECO:0000256" key="1">
    <source>
        <dbReference type="PROSITE-ProRule" id="PRU00042"/>
    </source>
</evidence>
<keyword evidence="5" id="KW-1185">Reference proteome</keyword>
<dbReference type="InterPro" id="IPR036236">
    <property type="entry name" value="Znf_C2H2_sf"/>
</dbReference>
<keyword evidence="1" id="KW-0863">Zinc-finger</keyword>
<dbReference type="Proteomes" id="UP000327493">
    <property type="component" value="Chromosome 15"/>
</dbReference>
<dbReference type="EMBL" id="VOFY01000015">
    <property type="protein sequence ID" value="KAA8585725.1"/>
    <property type="molecule type" value="Genomic_DNA"/>
</dbReference>
<dbReference type="SUPFAM" id="SSF57667">
    <property type="entry name" value="beta-beta-alpha zinc fingers"/>
    <property type="match status" value="1"/>
</dbReference>
<evidence type="ECO:0000259" key="3">
    <source>
        <dbReference type="PROSITE" id="PS50157"/>
    </source>
</evidence>
<feature type="domain" description="C2H2-type" evidence="3">
    <location>
        <begin position="30"/>
        <end position="56"/>
    </location>
</feature>
<evidence type="ECO:0000313" key="4">
    <source>
        <dbReference type="EMBL" id="KAA8585725.1"/>
    </source>
</evidence>
<dbReference type="Gene3D" id="3.30.160.60">
    <property type="entry name" value="Classic Zinc Finger"/>
    <property type="match status" value="1"/>
</dbReference>
<proteinExistence type="predicted"/>
<feature type="compositionally biased region" description="Polar residues" evidence="2">
    <location>
        <begin position="132"/>
        <end position="141"/>
    </location>
</feature>
<evidence type="ECO:0000256" key="2">
    <source>
        <dbReference type="SAM" id="MobiDB-lite"/>
    </source>
</evidence>
<protein>
    <recommendedName>
        <fullName evidence="3">C2H2-type domain-containing protein</fullName>
    </recommendedName>
</protein>
<gene>
    <name evidence="4" type="ORF">FQN60_004419</name>
</gene>
<comment type="caution">
    <text evidence="4">The sequence shown here is derived from an EMBL/GenBank/DDBJ whole genome shotgun (WGS) entry which is preliminary data.</text>
</comment>
<keyword evidence="1" id="KW-0479">Metal-binding</keyword>
<name>A0A5J5CZK4_9PERO</name>
<dbReference type="GO" id="GO:0008270">
    <property type="term" value="F:zinc ion binding"/>
    <property type="evidence" value="ECO:0007669"/>
    <property type="project" value="UniProtKB-KW"/>
</dbReference>
<feature type="region of interest" description="Disordered" evidence="2">
    <location>
        <begin position="132"/>
        <end position="154"/>
    </location>
</feature>
<dbReference type="AlphaFoldDB" id="A0A5J5CZK4"/>
<keyword evidence="1" id="KW-0862">Zinc</keyword>
<feature type="compositionally biased region" description="Basic and acidic residues" evidence="2">
    <location>
        <begin position="46"/>
        <end position="56"/>
    </location>
</feature>
<accession>A0A5J5CZK4</accession>
<reference evidence="4 5" key="1">
    <citation type="submission" date="2019-08" db="EMBL/GenBank/DDBJ databases">
        <title>A chromosome-level genome assembly, high-density linkage maps, and genome scans reveal the genomic architecture of hybrid incompatibilities underlying speciation via character displacement in darters (Percidae: Etheostominae).</title>
        <authorList>
            <person name="Moran R.L."/>
            <person name="Catchen J.M."/>
            <person name="Fuller R.C."/>
        </authorList>
    </citation>
    <scope>NUCLEOTIDE SEQUENCE [LARGE SCALE GENOMIC DNA]</scope>
    <source>
        <strain evidence="4">EspeVRDwgs_2016</strain>
        <tissue evidence="4">Muscle</tissue>
    </source>
</reference>
<feature type="compositionally biased region" description="Basic and acidic residues" evidence="2">
    <location>
        <begin position="65"/>
        <end position="77"/>
    </location>
</feature>